<name>A0ACB9RK01_9MYRT</name>
<sequence>MPSMVTEPYLEFDSMTELPDSHAWAPIDHDPVGRDNMEEAVPVIDLEDPNVFSRMADACRSWGAFQVTNHGVPPDVLDGIERAGMDLFSLPLERKLRAARSPDGVTGYGVARIAPFFPKRMWSEGFTVIGSPADHSRQIWPHDYSFFCDIIDDYKKEMERLTSKLMGLILGSLGATKDDTNWESPSDCDAIQLNYYPICPDPDRAMGLAPHTDSTLFTILYQSNISGLQVLEESSATWIEVPPLCGALVIIVGDLLHILSNGAYASGLHRAVVNRTRHRLSVVYLHGPPSGVRVRPLPGLVDADRPPLYRPVTWSEYLGAKAKYFDKALSCVRICAPPMKGLMA</sequence>
<accession>A0ACB9RK01</accession>
<protein>
    <submittedName>
        <fullName evidence="1">Uncharacterized protein</fullName>
    </submittedName>
</protein>
<dbReference type="EMBL" id="CM042882">
    <property type="protein sequence ID" value="KAI4379303.1"/>
    <property type="molecule type" value="Genomic_DNA"/>
</dbReference>
<proteinExistence type="predicted"/>
<gene>
    <name evidence="1" type="ORF">MLD38_005620</name>
</gene>
<dbReference type="Proteomes" id="UP001057402">
    <property type="component" value="Chromosome 3"/>
</dbReference>
<evidence type="ECO:0000313" key="1">
    <source>
        <dbReference type="EMBL" id="KAI4379303.1"/>
    </source>
</evidence>
<comment type="caution">
    <text evidence="1">The sequence shown here is derived from an EMBL/GenBank/DDBJ whole genome shotgun (WGS) entry which is preliminary data.</text>
</comment>
<keyword evidence="2" id="KW-1185">Reference proteome</keyword>
<reference evidence="2" key="1">
    <citation type="journal article" date="2023" name="Front. Plant Sci.">
        <title>Chromosomal-level genome assembly of Melastoma candidum provides insights into trichome evolution.</title>
        <authorList>
            <person name="Zhong Y."/>
            <person name="Wu W."/>
            <person name="Sun C."/>
            <person name="Zou P."/>
            <person name="Liu Y."/>
            <person name="Dai S."/>
            <person name="Zhou R."/>
        </authorList>
    </citation>
    <scope>NUCLEOTIDE SEQUENCE [LARGE SCALE GENOMIC DNA]</scope>
</reference>
<organism evidence="1 2">
    <name type="scientific">Melastoma candidum</name>
    <dbReference type="NCBI Taxonomy" id="119954"/>
    <lineage>
        <taxon>Eukaryota</taxon>
        <taxon>Viridiplantae</taxon>
        <taxon>Streptophyta</taxon>
        <taxon>Embryophyta</taxon>
        <taxon>Tracheophyta</taxon>
        <taxon>Spermatophyta</taxon>
        <taxon>Magnoliopsida</taxon>
        <taxon>eudicotyledons</taxon>
        <taxon>Gunneridae</taxon>
        <taxon>Pentapetalae</taxon>
        <taxon>rosids</taxon>
        <taxon>malvids</taxon>
        <taxon>Myrtales</taxon>
        <taxon>Melastomataceae</taxon>
        <taxon>Melastomatoideae</taxon>
        <taxon>Melastomateae</taxon>
        <taxon>Melastoma</taxon>
    </lineage>
</organism>
<evidence type="ECO:0000313" key="2">
    <source>
        <dbReference type="Proteomes" id="UP001057402"/>
    </source>
</evidence>